<gene>
    <name evidence="4" type="ORF">AMATHDRAFT_72427</name>
</gene>
<dbReference type="SUPFAM" id="SSF51735">
    <property type="entry name" value="NAD(P)-binding Rossmann-fold domains"/>
    <property type="match status" value="1"/>
</dbReference>
<sequence>MRSIDDCKCVLVTGATSGIGRALALAIASLPTSPKVIGAGRRSGRLEQLAQAGLDTVHVDLDTDKLSLKRFADDIIDKYPQIDAIILCAGVQHEFDFHNPVNIDNLISETNINYTSVITLISYFLPHFLKLSEQGRPTFVIPVTSGLAITPAPWVLSYAASKAALHSFTLSLRVQLRNTNINVIEIVPPLVESELHDEYGTTEKLSKFWMSLDEYTRATMEGLRKGDDVVSCGGSLDAYKRFEKDKEEIAVEMQKRREKW</sequence>
<evidence type="ECO:0000313" key="4">
    <source>
        <dbReference type="EMBL" id="PFH54657.1"/>
    </source>
</evidence>
<name>A0A2A9P0T3_9AGAR</name>
<proteinExistence type="inferred from homology"/>
<dbReference type="AlphaFoldDB" id="A0A2A9P0T3"/>
<dbReference type="Proteomes" id="UP000242287">
    <property type="component" value="Unassembled WGS sequence"/>
</dbReference>
<dbReference type="InterPro" id="IPR036291">
    <property type="entry name" value="NAD(P)-bd_dom_sf"/>
</dbReference>
<keyword evidence="3" id="KW-0560">Oxidoreductase</keyword>
<accession>A0A2A9P0T3</accession>
<evidence type="ECO:0008006" key="6">
    <source>
        <dbReference type="Google" id="ProtNLM"/>
    </source>
</evidence>
<protein>
    <recommendedName>
        <fullName evidence="6">NAD(P)-binding protein</fullName>
    </recommendedName>
</protein>
<dbReference type="PRINTS" id="PR00081">
    <property type="entry name" value="GDHRDH"/>
</dbReference>
<reference evidence="4 5" key="1">
    <citation type="submission" date="2014-02" db="EMBL/GenBank/DDBJ databases">
        <title>Transposable element dynamics among asymbiotic and ectomycorrhizal Amanita fungi.</title>
        <authorList>
            <consortium name="DOE Joint Genome Institute"/>
            <person name="Hess J."/>
            <person name="Skrede I."/>
            <person name="Wolfe B."/>
            <person name="LaButti K."/>
            <person name="Ohm R.A."/>
            <person name="Grigoriev I.V."/>
            <person name="Pringle A."/>
        </authorList>
    </citation>
    <scope>NUCLEOTIDE SEQUENCE [LARGE SCALE GENOMIC DNA]</scope>
    <source>
        <strain evidence="4 5">SKay4041</strain>
    </source>
</reference>
<dbReference type="EMBL" id="KZ301969">
    <property type="protein sequence ID" value="PFH54657.1"/>
    <property type="molecule type" value="Genomic_DNA"/>
</dbReference>
<organism evidence="4 5">
    <name type="scientific">Amanita thiersii Skay4041</name>
    <dbReference type="NCBI Taxonomy" id="703135"/>
    <lineage>
        <taxon>Eukaryota</taxon>
        <taxon>Fungi</taxon>
        <taxon>Dikarya</taxon>
        <taxon>Basidiomycota</taxon>
        <taxon>Agaricomycotina</taxon>
        <taxon>Agaricomycetes</taxon>
        <taxon>Agaricomycetidae</taxon>
        <taxon>Agaricales</taxon>
        <taxon>Pluteineae</taxon>
        <taxon>Amanitaceae</taxon>
        <taxon>Amanita</taxon>
    </lineage>
</organism>
<dbReference type="Gene3D" id="3.40.50.720">
    <property type="entry name" value="NAD(P)-binding Rossmann-like Domain"/>
    <property type="match status" value="1"/>
</dbReference>
<evidence type="ECO:0000256" key="1">
    <source>
        <dbReference type="ARBA" id="ARBA00006484"/>
    </source>
</evidence>
<evidence type="ECO:0000313" key="5">
    <source>
        <dbReference type="Proteomes" id="UP000242287"/>
    </source>
</evidence>
<evidence type="ECO:0000256" key="3">
    <source>
        <dbReference type="ARBA" id="ARBA00023002"/>
    </source>
</evidence>
<evidence type="ECO:0000256" key="2">
    <source>
        <dbReference type="ARBA" id="ARBA00022857"/>
    </source>
</evidence>
<dbReference type="PROSITE" id="PS00061">
    <property type="entry name" value="ADH_SHORT"/>
    <property type="match status" value="1"/>
</dbReference>
<dbReference type="InterPro" id="IPR002347">
    <property type="entry name" value="SDR_fam"/>
</dbReference>
<dbReference type="PANTHER" id="PTHR44169">
    <property type="entry name" value="NADPH-DEPENDENT 1-ACYLDIHYDROXYACETONE PHOSPHATE REDUCTASE"/>
    <property type="match status" value="1"/>
</dbReference>
<dbReference type="OrthoDB" id="37659at2759"/>
<comment type="similarity">
    <text evidence="1">Belongs to the short-chain dehydrogenases/reductases (SDR) family.</text>
</comment>
<keyword evidence="2" id="KW-0521">NADP</keyword>
<dbReference type="InterPro" id="IPR020904">
    <property type="entry name" value="Sc_DH/Rdtase_CS"/>
</dbReference>
<dbReference type="Pfam" id="PF00106">
    <property type="entry name" value="adh_short"/>
    <property type="match status" value="1"/>
</dbReference>
<dbReference type="PANTHER" id="PTHR44169:SF6">
    <property type="entry name" value="NADPH-DEPENDENT 1-ACYLDIHYDROXYACETONE PHOSPHATE REDUCTASE"/>
    <property type="match status" value="1"/>
</dbReference>
<dbReference type="STRING" id="703135.A0A2A9P0T3"/>
<dbReference type="GO" id="GO:0016491">
    <property type="term" value="F:oxidoreductase activity"/>
    <property type="evidence" value="ECO:0007669"/>
    <property type="project" value="UniProtKB-KW"/>
</dbReference>
<keyword evidence="5" id="KW-1185">Reference proteome</keyword>